<evidence type="ECO:0000256" key="6">
    <source>
        <dbReference type="ARBA" id="ARBA00022729"/>
    </source>
</evidence>
<keyword evidence="3" id="KW-0964">Secreted</keyword>
<comment type="caution">
    <text evidence="12">The sequence shown here is derived from an EMBL/GenBank/DDBJ whole genome shotgun (WGS) entry which is preliminary data.</text>
</comment>
<dbReference type="AlphaFoldDB" id="A0A7J7DMH3"/>
<protein>
    <recommendedName>
        <fullName evidence="11">Carboxypeptidase</fullName>
        <ecNumber evidence="11">3.4.16.-</ecNumber>
    </recommendedName>
</protein>
<keyword evidence="4 11" id="KW-0121">Carboxypeptidase</keyword>
<comment type="subcellular location">
    <subcellularLocation>
        <location evidence="1">Secreted</location>
    </subcellularLocation>
</comment>
<evidence type="ECO:0000256" key="5">
    <source>
        <dbReference type="ARBA" id="ARBA00022670"/>
    </source>
</evidence>
<dbReference type="Pfam" id="PF00450">
    <property type="entry name" value="Peptidase_S10"/>
    <property type="match status" value="1"/>
</dbReference>
<dbReference type="GO" id="GO:0005576">
    <property type="term" value="C:extracellular region"/>
    <property type="evidence" value="ECO:0007669"/>
    <property type="project" value="UniProtKB-SubCell"/>
</dbReference>
<dbReference type="PANTHER" id="PTHR11802:SF346">
    <property type="entry name" value="CARBOXYPEPTIDASE"/>
    <property type="match status" value="1"/>
</dbReference>
<evidence type="ECO:0000256" key="8">
    <source>
        <dbReference type="ARBA" id="ARBA00023157"/>
    </source>
</evidence>
<dbReference type="Gene3D" id="3.40.50.1820">
    <property type="entry name" value="alpha/beta hydrolase"/>
    <property type="match status" value="1"/>
</dbReference>
<dbReference type="EC" id="3.4.16.-" evidence="11"/>
<evidence type="ECO:0000256" key="4">
    <source>
        <dbReference type="ARBA" id="ARBA00022645"/>
    </source>
</evidence>
<evidence type="ECO:0000256" key="11">
    <source>
        <dbReference type="RuleBase" id="RU361156"/>
    </source>
</evidence>
<evidence type="ECO:0000256" key="2">
    <source>
        <dbReference type="ARBA" id="ARBA00009431"/>
    </source>
</evidence>
<evidence type="ECO:0000256" key="7">
    <source>
        <dbReference type="ARBA" id="ARBA00022801"/>
    </source>
</evidence>
<dbReference type="InterPro" id="IPR033124">
    <property type="entry name" value="Ser_caboxypep_his_AS"/>
</dbReference>
<dbReference type="FunFam" id="3.40.50.12670:FF:000002">
    <property type="entry name" value="Carboxypeptidase"/>
    <property type="match status" value="1"/>
</dbReference>
<dbReference type="PROSITE" id="PS00560">
    <property type="entry name" value="CARBOXYPEPT_SER_HIS"/>
    <property type="match status" value="1"/>
</dbReference>
<dbReference type="GO" id="GO:0006508">
    <property type="term" value="P:proteolysis"/>
    <property type="evidence" value="ECO:0007669"/>
    <property type="project" value="UniProtKB-KW"/>
</dbReference>
<reference evidence="12 13" key="1">
    <citation type="journal article" date="2020" name="Nat. Commun.">
        <title>Genome of Tripterygium wilfordii and identification of cytochrome P450 involved in triptolide biosynthesis.</title>
        <authorList>
            <person name="Tu L."/>
            <person name="Su P."/>
            <person name="Zhang Z."/>
            <person name="Gao L."/>
            <person name="Wang J."/>
            <person name="Hu T."/>
            <person name="Zhou J."/>
            <person name="Zhang Y."/>
            <person name="Zhao Y."/>
            <person name="Liu Y."/>
            <person name="Song Y."/>
            <person name="Tong Y."/>
            <person name="Lu Y."/>
            <person name="Yang J."/>
            <person name="Xu C."/>
            <person name="Jia M."/>
            <person name="Peters R.J."/>
            <person name="Huang L."/>
            <person name="Gao W."/>
        </authorList>
    </citation>
    <scope>NUCLEOTIDE SEQUENCE [LARGE SCALE GENOMIC DNA]</scope>
    <source>
        <strain evidence="13">cv. XIE 37</strain>
        <tissue evidence="12">Leaf</tissue>
    </source>
</reference>
<accession>A0A7J7DMH3</accession>
<keyword evidence="13" id="KW-1185">Reference proteome</keyword>
<dbReference type="GO" id="GO:0016747">
    <property type="term" value="F:acyltransferase activity, transferring groups other than amino-acyl groups"/>
    <property type="evidence" value="ECO:0007669"/>
    <property type="project" value="TreeGrafter"/>
</dbReference>
<evidence type="ECO:0000256" key="3">
    <source>
        <dbReference type="ARBA" id="ARBA00022525"/>
    </source>
</evidence>
<dbReference type="InParanoid" id="A0A7J7DMH3"/>
<dbReference type="Gene3D" id="3.40.50.12670">
    <property type="match status" value="1"/>
</dbReference>
<dbReference type="PANTHER" id="PTHR11802">
    <property type="entry name" value="SERINE PROTEASE FAMILY S10 SERINE CARBOXYPEPTIDASE"/>
    <property type="match status" value="1"/>
</dbReference>
<dbReference type="PRINTS" id="PR00724">
    <property type="entry name" value="CRBOXYPTASEC"/>
</dbReference>
<evidence type="ECO:0000256" key="10">
    <source>
        <dbReference type="ARBA" id="ARBA00037399"/>
    </source>
</evidence>
<name>A0A7J7DMH3_TRIWF</name>
<dbReference type="Proteomes" id="UP000593562">
    <property type="component" value="Unassembled WGS sequence"/>
</dbReference>
<dbReference type="FunFam" id="3.40.50.1820:FF:000143">
    <property type="entry name" value="Carboxypeptidase"/>
    <property type="match status" value="1"/>
</dbReference>
<dbReference type="InterPro" id="IPR029058">
    <property type="entry name" value="AB_hydrolase_fold"/>
</dbReference>
<evidence type="ECO:0000313" key="12">
    <source>
        <dbReference type="EMBL" id="KAF5747528.1"/>
    </source>
</evidence>
<keyword evidence="8" id="KW-1015">Disulfide bond</keyword>
<dbReference type="GO" id="GO:0019748">
    <property type="term" value="P:secondary metabolic process"/>
    <property type="evidence" value="ECO:0007669"/>
    <property type="project" value="TreeGrafter"/>
</dbReference>
<keyword evidence="5 11" id="KW-0645">Protease</keyword>
<dbReference type="SUPFAM" id="SSF53474">
    <property type="entry name" value="alpha/beta-Hydrolases"/>
    <property type="match status" value="1"/>
</dbReference>
<evidence type="ECO:0000313" key="13">
    <source>
        <dbReference type="Proteomes" id="UP000593562"/>
    </source>
</evidence>
<organism evidence="12 13">
    <name type="scientific">Tripterygium wilfordii</name>
    <name type="common">Thunder God vine</name>
    <dbReference type="NCBI Taxonomy" id="458696"/>
    <lineage>
        <taxon>Eukaryota</taxon>
        <taxon>Viridiplantae</taxon>
        <taxon>Streptophyta</taxon>
        <taxon>Embryophyta</taxon>
        <taxon>Tracheophyta</taxon>
        <taxon>Spermatophyta</taxon>
        <taxon>Magnoliopsida</taxon>
        <taxon>eudicotyledons</taxon>
        <taxon>Gunneridae</taxon>
        <taxon>Pentapetalae</taxon>
        <taxon>rosids</taxon>
        <taxon>fabids</taxon>
        <taxon>Celastrales</taxon>
        <taxon>Celastraceae</taxon>
        <taxon>Tripterygium</taxon>
    </lineage>
</organism>
<proteinExistence type="inferred from homology"/>
<keyword evidence="7 11" id="KW-0378">Hydrolase</keyword>
<dbReference type="GO" id="GO:0004185">
    <property type="term" value="F:serine-type carboxypeptidase activity"/>
    <property type="evidence" value="ECO:0007669"/>
    <property type="project" value="UniProtKB-UniRule"/>
</dbReference>
<comment type="function">
    <text evidence="10">Probable carboxypeptidase.</text>
</comment>
<gene>
    <name evidence="12" type="ORF">HS088_TW05G00251</name>
</gene>
<keyword evidence="6" id="KW-0732">Signal</keyword>
<keyword evidence="9" id="KW-0325">Glycoprotein</keyword>
<evidence type="ECO:0000256" key="9">
    <source>
        <dbReference type="ARBA" id="ARBA00023180"/>
    </source>
</evidence>
<dbReference type="InterPro" id="IPR001563">
    <property type="entry name" value="Peptidase_S10"/>
</dbReference>
<dbReference type="InterPro" id="IPR018202">
    <property type="entry name" value="Ser_caboxypep_ser_AS"/>
</dbReference>
<sequence>MRFTSIEAIPEGVLVTHLPGLNGAFPSKHYSGYVEIESDKYLFYYFVVSERKPKNDPVVLWLNGGPGCSSFDGFVNEHGPFNFETGKPHGSLPTLHLNPYSWSKVSNIIYLDSPVGVGFSYSKDQTKYVIGDRQTAIDTYTFLVMWFELYPEFVNNPFYIAGESYAGVYIPTLATNIIQRINDGVEPEINFKGYMVGNGLTVPDIAFNTDVQVLFLHGMGLISDNLFEVGKCKNKIIDGMNKFNILEPCYHPPKPKADMKENGNWTSMPSLVRNQTVVPNDFAGLWTNSEGVDDCLVSSHMQISYIDYSFILTCYICTIHYFRPFFFIIQNDEVATTWLNNELVRQAIHAEPVDMIGPWVIISENILHNYQKDAGSMIPYHTKLTTAGYRALIFSGDHDMVVPFTGTQRWIKSLGYEIVDEWRQWTVNEQVAGILQEYDHELTFLTIKGAGHRVPNSKPKEALHFYTRWLDREPI</sequence>
<dbReference type="PROSITE" id="PS00131">
    <property type="entry name" value="CARBOXYPEPT_SER_SER"/>
    <property type="match status" value="1"/>
</dbReference>
<comment type="similarity">
    <text evidence="2 11">Belongs to the peptidase S10 family.</text>
</comment>
<evidence type="ECO:0000256" key="1">
    <source>
        <dbReference type="ARBA" id="ARBA00004613"/>
    </source>
</evidence>
<dbReference type="EMBL" id="JAAARO010000005">
    <property type="protein sequence ID" value="KAF5747528.1"/>
    <property type="molecule type" value="Genomic_DNA"/>
</dbReference>